<feature type="region of interest" description="Disordered" evidence="1">
    <location>
        <begin position="114"/>
        <end position="161"/>
    </location>
</feature>
<comment type="caution">
    <text evidence="3">The sequence shown here is derived from an EMBL/GenBank/DDBJ whole genome shotgun (WGS) entry which is preliminary data.</text>
</comment>
<proteinExistence type="predicted"/>
<name>A0A5C5ZHG3_9BACT</name>
<sequence length="161" mass="17211" precursor="true">MRHANESRFALSALSVAMLAALGTCLPAHAAEAAPAASSDSGTMVDTPAFKLGWPEIKMPKLNWKPGWGGEADPTKPAAANPFTTAVERVSTASQQAMAGARNGWNQAFDKLRTTSTDAAPRSKEPEGPGFWARLFTPPEEPQQARTVSEFIAQDRPGTYR</sequence>
<evidence type="ECO:0000256" key="1">
    <source>
        <dbReference type="SAM" id="MobiDB-lite"/>
    </source>
</evidence>
<reference evidence="3 4" key="1">
    <citation type="submission" date="2019-02" db="EMBL/GenBank/DDBJ databases">
        <title>Deep-cultivation of Planctomycetes and their phenomic and genomic characterization uncovers novel biology.</title>
        <authorList>
            <person name="Wiegand S."/>
            <person name="Jogler M."/>
            <person name="Boedeker C."/>
            <person name="Pinto D."/>
            <person name="Vollmers J."/>
            <person name="Rivas-Marin E."/>
            <person name="Kohn T."/>
            <person name="Peeters S.H."/>
            <person name="Heuer A."/>
            <person name="Rast P."/>
            <person name="Oberbeckmann S."/>
            <person name="Bunk B."/>
            <person name="Jeske O."/>
            <person name="Meyerdierks A."/>
            <person name="Storesund J.E."/>
            <person name="Kallscheuer N."/>
            <person name="Luecker S."/>
            <person name="Lage O.M."/>
            <person name="Pohl T."/>
            <person name="Merkel B.J."/>
            <person name="Hornburger P."/>
            <person name="Mueller R.-W."/>
            <person name="Bruemmer F."/>
            <person name="Labrenz M."/>
            <person name="Spormann A.M."/>
            <person name="Op Den Camp H."/>
            <person name="Overmann J."/>
            <person name="Amann R."/>
            <person name="Jetten M.S.M."/>
            <person name="Mascher T."/>
            <person name="Medema M.H."/>
            <person name="Devos D.P."/>
            <person name="Kaster A.-K."/>
            <person name="Ovreas L."/>
            <person name="Rohde M."/>
            <person name="Galperin M.Y."/>
            <person name="Jogler C."/>
        </authorList>
    </citation>
    <scope>NUCLEOTIDE SEQUENCE [LARGE SCALE GENOMIC DNA]</scope>
    <source>
        <strain evidence="3 4">Mal64</strain>
    </source>
</reference>
<protein>
    <submittedName>
        <fullName evidence="3">Uncharacterized protein</fullName>
    </submittedName>
</protein>
<keyword evidence="2" id="KW-0732">Signal</keyword>
<evidence type="ECO:0000313" key="3">
    <source>
        <dbReference type="EMBL" id="TWT86849.1"/>
    </source>
</evidence>
<feature type="chain" id="PRO_5023020451" evidence="2">
    <location>
        <begin position="31"/>
        <end position="161"/>
    </location>
</feature>
<gene>
    <name evidence="3" type="ORF">Mal64_36790</name>
</gene>
<dbReference type="EMBL" id="SJPQ01000004">
    <property type="protein sequence ID" value="TWT86849.1"/>
    <property type="molecule type" value="Genomic_DNA"/>
</dbReference>
<evidence type="ECO:0000313" key="4">
    <source>
        <dbReference type="Proteomes" id="UP000315440"/>
    </source>
</evidence>
<evidence type="ECO:0000256" key="2">
    <source>
        <dbReference type="SAM" id="SignalP"/>
    </source>
</evidence>
<dbReference type="Proteomes" id="UP000315440">
    <property type="component" value="Unassembled WGS sequence"/>
</dbReference>
<keyword evidence="4" id="KW-1185">Reference proteome</keyword>
<accession>A0A5C5ZHG3</accession>
<organism evidence="3 4">
    <name type="scientific">Pseudobythopirellula maris</name>
    <dbReference type="NCBI Taxonomy" id="2527991"/>
    <lineage>
        <taxon>Bacteria</taxon>
        <taxon>Pseudomonadati</taxon>
        <taxon>Planctomycetota</taxon>
        <taxon>Planctomycetia</taxon>
        <taxon>Pirellulales</taxon>
        <taxon>Lacipirellulaceae</taxon>
        <taxon>Pseudobythopirellula</taxon>
    </lineage>
</organism>
<dbReference type="AlphaFoldDB" id="A0A5C5ZHG3"/>
<feature type="signal peptide" evidence="2">
    <location>
        <begin position="1"/>
        <end position="30"/>
    </location>
</feature>